<feature type="compositionally biased region" description="Basic and acidic residues" evidence="1">
    <location>
        <begin position="120"/>
        <end position="133"/>
    </location>
</feature>
<evidence type="ECO:0000313" key="3">
    <source>
        <dbReference type="Proteomes" id="UP001218218"/>
    </source>
</evidence>
<dbReference type="AlphaFoldDB" id="A0AAD7ELE2"/>
<keyword evidence="3" id="KW-1185">Reference proteome</keyword>
<organism evidence="2 3">
    <name type="scientific">Mycena albidolilacea</name>
    <dbReference type="NCBI Taxonomy" id="1033008"/>
    <lineage>
        <taxon>Eukaryota</taxon>
        <taxon>Fungi</taxon>
        <taxon>Dikarya</taxon>
        <taxon>Basidiomycota</taxon>
        <taxon>Agaricomycotina</taxon>
        <taxon>Agaricomycetes</taxon>
        <taxon>Agaricomycetidae</taxon>
        <taxon>Agaricales</taxon>
        <taxon>Marasmiineae</taxon>
        <taxon>Mycenaceae</taxon>
        <taxon>Mycena</taxon>
    </lineage>
</organism>
<dbReference type="Proteomes" id="UP001218218">
    <property type="component" value="Unassembled WGS sequence"/>
</dbReference>
<evidence type="ECO:0000256" key="1">
    <source>
        <dbReference type="SAM" id="MobiDB-lite"/>
    </source>
</evidence>
<feature type="region of interest" description="Disordered" evidence="1">
    <location>
        <begin position="112"/>
        <end position="146"/>
    </location>
</feature>
<reference evidence="2" key="1">
    <citation type="submission" date="2023-03" db="EMBL/GenBank/DDBJ databases">
        <title>Massive genome expansion in bonnet fungi (Mycena s.s.) driven by repeated elements and novel gene families across ecological guilds.</title>
        <authorList>
            <consortium name="Lawrence Berkeley National Laboratory"/>
            <person name="Harder C.B."/>
            <person name="Miyauchi S."/>
            <person name="Viragh M."/>
            <person name="Kuo A."/>
            <person name="Thoen E."/>
            <person name="Andreopoulos B."/>
            <person name="Lu D."/>
            <person name="Skrede I."/>
            <person name="Drula E."/>
            <person name="Henrissat B."/>
            <person name="Morin E."/>
            <person name="Kohler A."/>
            <person name="Barry K."/>
            <person name="LaButti K."/>
            <person name="Morin E."/>
            <person name="Salamov A."/>
            <person name="Lipzen A."/>
            <person name="Mereny Z."/>
            <person name="Hegedus B."/>
            <person name="Baldrian P."/>
            <person name="Stursova M."/>
            <person name="Weitz H."/>
            <person name="Taylor A."/>
            <person name="Grigoriev I.V."/>
            <person name="Nagy L.G."/>
            <person name="Martin F."/>
            <person name="Kauserud H."/>
        </authorList>
    </citation>
    <scope>NUCLEOTIDE SEQUENCE</scope>
    <source>
        <strain evidence="2">CBHHK002</strain>
    </source>
</reference>
<sequence length="219" mass="24779">MSTDPFLTMTTDSDLAACGSSSDHEIRYQRALREYRTARAERRKRQDAEELQRARNVKLARRLRHDMEEAERIRKAEAVQAQRDKWKAASARYYLKHPEIKEKKRAKMAEKRAARKLARRRWDLPKAARKPDGEGQLGDFSGTPDLDLDLENGGPVRLTHDEALGDFLSISKDGHDTADTVAAASLLFLRTHRPPQRQPSGASGDAWSGLAPDYPSSDE</sequence>
<protein>
    <submittedName>
        <fullName evidence="2">Uncharacterized protein</fullName>
    </submittedName>
</protein>
<name>A0AAD7ELE2_9AGAR</name>
<feature type="region of interest" description="Disordered" evidence="1">
    <location>
        <begin position="192"/>
        <end position="219"/>
    </location>
</feature>
<gene>
    <name evidence="2" type="ORF">DFH08DRAFT_964931</name>
</gene>
<accession>A0AAD7ELE2</accession>
<evidence type="ECO:0000313" key="2">
    <source>
        <dbReference type="EMBL" id="KAJ7336974.1"/>
    </source>
</evidence>
<proteinExistence type="predicted"/>
<comment type="caution">
    <text evidence="2">The sequence shown here is derived from an EMBL/GenBank/DDBJ whole genome shotgun (WGS) entry which is preliminary data.</text>
</comment>
<dbReference type="EMBL" id="JARIHO010000030">
    <property type="protein sequence ID" value="KAJ7336974.1"/>
    <property type="molecule type" value="Genomic_DNA"/>
</dbReference>